<dbReference type="RefSeq" id="WP_134719774.1">
    <property type="nucleotide sequence ID" value="NZ_SDKM01000034.1"/>
</dbReference>
<dbReference type="GO" id="GO:0016747">
    <property type="term" value="F:acyltransferase activity, transferring groups other than amino-acyl groups"/>
    <property type="evidence" value="ECO:0007669"/>
    <property type="project" value="InterPro"/>
</dbReference>
<dbReference type="AlphaFoldDB" id="A0A4Q4Z754"/>
<dbReference type="InterPro" id="IPR016181">
    <property type="entry name" value="Acyl_CoA_acyltransferase"/>
</dbReference>
<dbReference type="EMBL" id="SDKM01000034">
    <property type="protein sequence ID" value="RYP83328.1"/>
    <property type="molecule type" value="Genomic_DNA"/>
</dbReference>
<evidence type="ECO:0000259" key="1">
    <source>
        <dbReference type="PROSITE" id="PS51168"/>
    </source>
</evidence>
<dbReference type="InterPro" id="IPR002701">
    <property type="entry name" value="CM_II_prokaryot"/>
</dbReference>
<dbReference type="InterPro" id="IPR036263">
    <property type="entry name" value="Chorismate_II_sf"/>
</dbReference>
<dbReference type="SMART" id="SM00830">
    <property type="entry name" value="CM_2"/>
    <property type="match status" value="1"/>
</dbReference>
<gene>
    <name evidence="3" type="ORF">EKO23_19350</name>
</gene>
<dbReference type="GO" id="GO:0004106">
    <property type="term" value="F:chorismate mutase activity"/>
    <property type="evidence" value="ECO:0007669"/>
    <property type="project" value="InterPro"/>
</dbReference>
<dbReference type="InterPro" id="IPR036979">
    <property type="entry name" value="CM_dom_sf"/>
</dbReference>
<comment type="caution">
    <text evidence="3">The sequence shown here is derived from an EMBL/GenBank/DDBJ whole genome shotgun (WGS) entry which is preliminary data.</text>
</comment>
<evidence type="ECO:0000313" key="4">
    <source>
        <dbReference type="Proteomes" id="UP000295198"/>
    </source>
</evidence>
<dbReference type="CDD" id="cd04301">
    <property type="entry name" value="NAT_SF"/>
    <property type="match status" value="1"/>
</dbReference>
<evidence type="ECO:0000313" key="3">
    <source>
        <dbReference type="EMBL" id="RYP83328.1"/>
    </source>
</evidence>
<dbReference type="InterPro" id="IPR000182">
    <property type="entry name" value="GNAT_dom"/>
</dbReference>
<dbReference type="PROSITE" id="PS51186">
    <property type="entry name" value="GNAT"/>
    <property type="match status" value="1"/>
</dbReference>
<sequence length="245" mass="26692">MPTDGGATDLVLRPGLHEDLPVVADLFLASRQGAVPAMPPMVGPVEHARRWVLDWDLARQELWVAETPAGPVGFANVEGAWLNGLYVAPDAARSGVGSALLDLVKGIRPDGFCLWVFESNEPARAFYRRHGLVELERTDGQGNMERSPDIRMAWPGADPLGFYRGLIDDVDAALGDLLARRVALTRVVQQHKRATAGSSERDTERERAIAEALAERAPELGAERLQRIVHAIISESLDAAEPDQP</sequence>
<feature type="domain" description="N-acetyltransferase" evidence="2">
    <location>
        <begin position="10"/>
        <end position="157"/>
    </location>
</feature>
<dbReference type="Gene3D" id="1.20.59.10">
    <property type="entry name" value="Chorismate mutase"/>
    <property type="match status" value="1"/>
</dbReference>
<organism evidence="3 4">
    <name type="scientific">Nocardioides guangzhouensis</name>
    <dbReference type="NCBI Taxonomy" id="2497878"/>
    <lineage>
        <taxon>Bacteria</taxon>
        <taxon>Bacillati</taxon>
        <taxon>Actinomycetota</taxon>
        <taxon>Actinomycetes</taxon>
        <taxon>Propionibacteriales</taxon>
        <taxon>Nocardioidaceae</taxon>
        <taxon>Nocardioides</taxon>
    </lineage>
</organism>
<feature type="domain" description="Chorismate mutase" evidence="1">
    <location>
        <begin position="154"/>
        <end position="244"/>
    </location>
</feature>
<evidence type="ECO:0000259" key="2">
    <source>
        <dbReference type="PROSITE" id="PS51186"/>
    </source>
</evidence>
<dbReference type="Pfam" id="PF01817">
    <property type="entry name" value="CM_2"/>
    <property type="match status" value="1"/>
</dbReference>
<keyword evidence="3" id="KW-0808">Transferase</keyword>
<reference evidence="3 4" key="1">
    <citation type="submission" date="2019-01" db="EMBL/GenBank/DDBJ databases">
        <title>Nocardioides guangzhouensis sp. nov., an actinobacterium isolated from soil.</title>
        <authorList>
            <person name="Fu Y."/>
            <person name="Cai Y."/>
            <person name="Lin Z."/>
            <person name="Chen P."/>
        </authorList>
    </citation>
    <scope>NUCLEOTIDE SEQUENCE [LARGE SCALE GENOMIC DNA]</scope>
    <source>
        <strain evidence="3 4">130</strain>
    </source>
</reference>
<protein>
    <submittedName>
        <fullName evidence="3">GNAT family N-acetyltransferase</fullName>
    </submittedName>
</protein>
<proteinExistence type="predicted"/>
<dbReference type="GO" id="GO:0046417">
    <property type="term" value="P:chorismate metabolic process"/>
    <property type="evidence" value="ECO:0007669"/>
    <property type="project" value="InterPro"/>
</dbReference>
<dbReference type="PROSITE" id="PS51168">
    <property type="entry name" value="CHORISMATE_MUT_2"/>
    <property type="match status" value="1"/>
</dbReference>
<dbReference type="Pfam" id="PF13508">
    <property type="entry name" value="Acetyltransf_7"/>
    <property type="match status" value="1"/>
</dbReference>
<name>A0A4Q4Z754_9ACTN</name>
<dbReference type="Proteomes" id="UP000295198">
    <property type="component" value="Unassembled WGS sequence"/>
</dbReference>
<dbReference type="SUPFAM" id="SSF55729">
    <property type="entry name" value="Acyl-CoA N-acyltransferases (Nat)"/>
    <property type="match status" value="1"/>
</dbReference>
<accession>A0A4Q4Z754</accession>
<dbReference type="OrthoDB" id="9805924at2"/>
<dbReference type="SUPFAM" id="SSF48600">
    <property type="entry name" value="Chorismate mutase II"/>
    <property type="match status" value="1"/>
</dbReference>
<dbReference type="Gene3D" id="3.40.630.30">
    <property type="match status" value="1"/>
</dbReference>
<keyword evidence="4" id="KW-1185">Reference proteome</keyword>